<dbReference type="Gramene" id="OGLUM10G02520.1">
    <property type="protein sequence ID" value="OGLUM10G02520.1"/>
    <property type="gene ID" value="OGLUM10G02520"/>
</dbReference>
<reference evidence="2" key="1">
    <citation type="submission" date="2015-04" db="UniProtKB">
        <authorList>
            <consortium name="EnsemblPlants"/>
        </authorList>
    </citation>
    <scope>IDENTIFICATION</scope>
</reference>
<evidence type="ECO:0000313" key="2">
    <source>
        <dbReference type="EnsemblPlants" id="OGLUM10G02520.1"/>
    </source>
</evidence>
<reference evidence="2" key="2">
    <citation type="submission" date="2018-05" db="EMBL/GenBank/DDBJ databases">
        <title>OgluRS3 (Oryza glumaepatula Reference Sequence Version 3).</title>
        <authorList>
            <person name="Zhang J."/>
            <person name="Kudrna D."/>
            <person name="Lee S."/>
            <person name="Talag J."/>
            <person name="Welchert J."/>
            <person name="Wing R.A."/>
        </authorList>
    </citation>
    <scope>NUCLEOTIDE SEQUENCE [LARGE SCALE GENOMIC DNA]</scope>
</reference>
<sequence>MDSPEGGHHSGARERIEKLRGRRSTVGGDGRTWEEREKKKSSRLGWGKRGGVRRLFIGGGRRFMKVGSPVEDEECTATMA</sequence>
<evidence type="ECO:0000256" key="1">
    <source>
        <dbReference type="SAM" id="MobiDB-lite"/>
    </source>
</evidence>
<accession>A0A0E0B7X7</accession>
<dbReference type="Proteomes" id="UP000026961">
    <property type="component" value="Chromosome 10"/>
</dbReference>
<feature type="compositionally biased region" description="Basic and acidic residues" evidence="1">
    <location>
        <begin position="1"/>
        <end position="19"/>
    </location>
</feature>
<feature type="region of interest" description="Disordered" evidence="1">
    <location>
        <begin position="1"/>
        <end position="45"/>
    </location>
</feature>
<proteinExistence type="predicted"/>
<protein>
    <submittedName>
        <fullName evidence="2">Uncharacterized protein</fullName>
    </submittedName>
</protein>
<keyword evidence="3" id="KW-1185">Reference proteome</keyword>
<dbReference type="HOGENOM" id="CLU_2593662_0_0_1"/>
<dbReference type="AlphaFoldDB" id="A0A0E0B7X7"/>
<name>A0A0E0B7X7_9ORYZ</name>
<dbReference type="EnsemblPlants" id="OGLUM10G02520.1">
    <property type="protein sequence ID" value="OGLUM10G02520.1"/>
    <property type="gene ID" value="OGLUM10G02520"/>
</dbReference>
<organism evidence="2">
    <name type="scientific">Oryza glumipatula</name>
    <dbReference type="NCBI Taxonomy" id="40148"/>
    <lineage>
        <taxon>Eukaryota</taxon>
        <taxon>Viridiplantae</taxon>
        <taxon>Streptophyta</taxon>
        <taxon>Embryophyta</taxon>
        <taxon>Tracheophyta</taxon>
        <taxon>Spermatophyta</taxon>
        <taxon>Magnoliopsida</taxon>
        <taxon>Liliopsida</taxon>
        <taxon>Poales</taxon>
        <taxon>Poaceae</taxon>
        <taxon>BOP clade</taxon>
        <taxon>Oryzoideae</taxon>
        <taxon>Oryzeae</taxon>
        <taxon>Oryzinae</taxon>
        <taxon>Oryza</taxon>
    </lineage>
</organism>
<evidence type="ECO:0000313" key="3">
    <source>
        <dbReference type="Proteomes" id="UP000026961"/>
    </source>
</evidence>